<comment type="caution">
    <text evidence="2">The sequence shown here is derived from an EMBL/GenBank/DDBJ whole genome shotgun (WGS) entry which is preliminary data.</text>
</comment>
<evidence type="ECO:0000256" key="1">
    <source>
        <dbReference type="SAM" id="MobiDB-lite"/>
    </source>
</evidence>
<dbReference type="Proteomes" id="UP001162162">
    <property type="component" value="Unassembled WGS sequence"/>
</dbReference>
<feature type="compositionally biased region" description="Basic residues" evidence="1">
    <location>
        <begin position="85"/>
        <end position="103"/>
    </location>
</feature>
<reference evidence="2" key="1">
    <citation type="journal article" date="2023" name="Insect Mol. Biol.">
        <title>Genome sequencing provides insights into the evolution of gene families encoding plant cell wall-degrading enzymes in longhorned beetles.</title>
        <authorList>
            <person name="Shin N.R."/>
            <person name="Okamura Y."/>
            <person name="Kirsch R."/>
            <person name="Pauchet Y."/>
        </authorList>
    </citation>
    <scope>NUCLEOTIDE SEQUENCE</scope>
    <source>
        <strain evidence="2">AMC_N1</strain>
    </source>
</reference>
<dbReference type="AlphaFoldDB" id="A0AAV8Y6Q5"/>
<feature type="region of interest" description="Disordered" evidence="1">
    <location>
        <begin position="143"/>
        <end position="211"/>
    </location>
</feature>
<evidence type="ECO:0000313" key="2">
    <source>
        <dbReference type="EMBL" id="KAJ8947130.1"/>
    </source>
</evidence>
<gene>
    <name evidence="2" type="ORF">NQ318_002490</name>
</gene>
<feature type="region of interest" description="Disordered" evidence="1">
    <location>
        <begin position="1"/>
        <end position="23"/>
    </location>
</feature>
<keyword evidence="3" id="KW-1185">Reference proteome</keyword>
<feature type="region of interest" description="Disordered" evidence="1">
    <location>
        <begin position="55"/>
        <end position="131"/>
    </location>
</feature>
<dbReference type="EMBL" id="JAPWTK010000169">
    <property type="protein sequence ID" value="KAJ8947130.1"/>
    <property type="molecule type" value="Genomic_DNA"/>
</dbReference>
<feature type="compositionally biased region" description="Polar residues" evidence="1">
    <location>
        <begin position="167"/>
        <end position="181"/>
    </location>
</feature>
<protein>
    <submittedName>
        <fullName evidence="2">Uncharacterized protein</fullName>
    </submittedName>
</protein>
<proteinExistence type="predicted"/>
<evidence type="ECO:0000313" key="3">
    <source>
        <dbReference type="Proteomes" id="UP001162162"/>
    </source>
</evidence>
<sequence length="211" mass="23557">MAKEQQSAPSDKLVVPDVLPLPKPKPPIYENVDFKVYSSPPVEFITSDIMVDPSFSLSSPLMEPPKVKPPPPPPLDEEELQPQHPMKRINSTKRIKKEIHIKRSSFLGLDGPTDDQIDPDIPIEKPPDGIQAGKVTVQKIQEENRMGVLSKVESQDSGLDIDRGRLSSDTWCSSVGDSSIPSHERQDSEQTNSITSEEDEITKKRGKLSRW</sequence>
<name>A0AAV8Y6Q5_9CUCU</name>
<organism evidence="2 3">
    <name type="scientific">Aromia moschata</name>
    <dbReference type="NCBI Taxonomy" id="1265417"/>
    <lineage>
        <taxon>Eukaryota</taxon>
        <taxon>Metazoa</taxon>
        <taxon>Ecdysozoa</taxon>
        <taxon>Arthropoda</taxon>
        <taxon>Hexapoda</taxon>
        <taxon>Insecta</taxon>
        <taxon>Pterygota</taxon>
        <taxon>Neoptera</taxon>
        <taxon>Endopterygota</taxon>
        <taxon>Coleoptera</taxon>
        <taxon>Polyphaga</taxon>
        <taxon>Cucujiformia</taxon>
        <taxon>Chrysomeloidea</taxon>
        <taxon>Cerambycidae</taxon>
        <taxon>Cerambycinae</taxon>
        <taxon>Callichromatini</taxon>
        <taxon>Aromia</taxon>
    </lineage>
</organism>
<accession>A0AAV8Y6Q5</accession>